<feature type="transmembrane region" description="Helical" evidence="2">
    <location>
        <begin position="200"/>
        <end position="221"/>
    </location>
</feature>
<name>A0ABU3T4W0_9MICO</name>
<proteinExistence type="predicted"/>
<feature type="transmembrane region" description="Helical" evidence="2">
    <location>
        <begin position="94"/>
        <end position="114"/>
    </location>
</feature>
<feature type="transmembrane region" description="Helical" evidence="2">
    <location>
        <begin position="67"/>
        <end position="88"/>
    </location>
</feature>
<reference evidence="3 4" key="1">
    <citation type="submission" date="2023-09" db="EMBL/GenBank/DDBJ databases">
        <title>Microbacterium fusihabitans sp. nov., Microbacterium phycihabitans sp. nov., and Microbacterium cervinum sp. nov., isolated from dried seaweeds of beach.</title>
        <authorList>
            <person name="Lee S.D."/>
        </authorList>
    </citation>
    <scope>NUCLEOTIDE SEQUENCE [LARGE SCALE GENOMIC DNA]</scope>
    <source>
        <strain evidence="3 4">KSW4-17</strain>
    </source>
</reference>
<feature type="transmembrane region" description="Helical" evidence="2">
    <location>
        <begin position="126"/>
        <end position="147"/>
    </location>
</feature>
<feature type="transmembrane region" description="Helical" evidence="2">
    <location>
        <begin position="227"/>
        <end position="247"/>
    </location>
</feature>
<dbReference type="Proteomes" id="UP001263371">
    <property type="component" value="Unassembled WGS sequence"/>
</dbReference>
<sequence>MNDAAVDPSRRSRREARVANSVEIGGDSTIPADIGGTAAERPESRGVGRASSTPRRGAGFAGTWKPLAAALGALVVALAVGSLASLAFDGDVGRSIGALAAALILGATGLALAARTRFAGFFSLRALDVLWALVLGVILPFLTGVFAADLGFPALAALSPRWLVLGVAAPFIVVLGLTFFAIFFVYPAAESFAATRLTPVWSRVTAAAASTLAFAVVPAVFSPTVSGMPRALLIGLGLAASVFVALSRRPWGPLLAGLIFTAVWVAMSAAGYLLA</sequence>
<feature type="transmembrane region" description="Helical" evidence="2">
    <location>
        <begin position="254"/>
        <end position="274"/>
    </location>
</feature>
<feature type="region of interest" description="Disordered" evidence="1">
    <location>
        <begin position="1"/>
        <end position="58"/>
    </location>
</feature>
<evidence type="ECO:0000256" key="2">
    <source>
        <dbReference type="SAM" id="Phobius"/>
    </source>
</evidence>
<protein>
    <submittedName>
        <fullName evidence="3">Uncharacterized protein</fullName>
    </submittedName>
</protein>
<comment type="caution">
    <text evidence="3">The sequence shown here is derived from an EMBL/GenBank/DDBJ whole genome shotgun (WGS) entry which is preliminary data.</text>
</comment>
<dbReference type="EMBL" id="JAWDIS010000001">
    <property type="protein sequence ID" value="MDU0366412.1"/>
    <property type="molecule type" value="Genomic_DNA"/>
</dbReference>
<keyword evidence="2" id="KW-0472">Membrane</keyword>
<keyword evidence="4" id="KW-1185">Reference proteome</keyword>
<evidence type="ECO:0000313" key="3">
    <source>
        <dbReference type="EMBL" id="MDU0366412.1"/>
    </source>
</evidence>
<evidence type="ECO:0000256" key="1">
    <source>
        <dbReference type="SAM" id="MobiDB-lite"/>
    </source>
</evidence>
<accession>A0ABU3T4W0</accession>
<keyword evidence="2" id="KW-1133">Transmembrane helix</keyword>
<keyword evidence="2" id="KW-0812">Transmembrane</keyword>
<feature type="transmembrane region" description="Helical" evidence="2">
    <location>
        <begin position="167"/>
        <end position="188"/>
    </location>
</feature>
<gene>
    <name evidence="3" type="ORF">RWH45_04230</name>
</gene>
<evidence type="ECO:0000313" key="4">
    <source>
        <dbReference type="Proteomes" id="UP001263371"/>
    </source>
</evidence>
<organism evidence="3 4">
    <name type="scientific">Microbacterium galbum</name>
    <dbReference type="NCBI Taxonomy" id="3075994"/>
    <lineage>
        <taxon>Bacteria</taxon>
        <taxon>Bacillati</taxon>
        <taxon>Actinomycetota</taxon>
        <taxon>Actinomycetes</taxon>
        <taxon>Micrococcales</taxon>
        <taxon>Microbacteriaceae</taxon>
        <taxon>Microbacterium</taxon>
    </lineage>
</organism>
<dbReference type="RefSeq" id="WP_315993644.1">
    <property type="nucleotide sequence ID" value="NZ_JAWDIS010000001.1"/>
</dbReference>